<feature type="transmembrane region" description="Helical" evidence="1">
    <location>
        <begin position="123"/>
        <end position="145"/>
    </location>
</feature>
<dbReference type="EMBL" id="BMXI01000006">
    <property type="protein sequence ID" value="GHC51506.1"/>
    <property type="molecule type" value="Genomic_DNA"/>
</dbReference>
<gene>
    <name evidence="3" type="ORF">GCM10007100_17170</name>
</gene>
<dbReference type="InterPro" id="IPR021994">
    <property type="entry name" value="DUF3592"/>
</dbReference>
<keyword evidence="1" id="KW-0812">Transmembrane</keyword>
<comment type="caution">
    <text evidence="3">The sequence shown here is derived from an EMBL/GenBank/DDBJ whole genome shotgun (WGS) entry which is preliminary data.</text>
</comment>
<keyword evidence="4" id="KW-1185">Reference proteome</keyword>
<accession>A0A918TME4</accession>
<organism evidence="3 4">
    <name type="scientific">Roseibacillus persicicus</name>
    <dbReference type="NCBI Taxonomy" id="454148"/>
    <lineage>
        <taxon>Bacteria</taxon>
        <taxon>Pseudomonadati</taxon>
        <taxon>Verrucomicrobiota</taxon>
        <taxon>Verrucomicrobiia</taxon>
        <taxon>Verrucomicrobiales</taxon>
        <taxon>Verrucomicrobiaceae</taxon>
        <taxon>Roseibacillus</taxon>
    </lineage>
</organism>
<name>A0A918TME4_9BACT</name>
<protein>
    <recommendedName>
        <fullName evidence="2">DUF3592 domain-containing protein</fullName>
    </recommendedName>
</protein>
<dbReference type="Pfam" id="PF12158">
    <property type="entry name" value="DUF3592"/>
    <property type="match status" value="1"/>
</dbReference>
<proteinExistence type="predicted"/>
<evidence type="ECO:0000259" key="2">
    <source>
        <dbReference type="Pfam" id="PF12158"/>
    </source>
</evidence>
<reference evidence="3" key="1">
    <citation type="journal article" date="2014" name="Int. J. Syst. Evol. Microbiol.">
        <title>Complete genome sequence of Corynebacterium casei LMG S-19264T (=DSM 44701T), isolated from a smear-ripened cheese.</title>
        <authorList>
            <consortium name="US DOE Joint Genome Institute (JGI-PGF)"/>
            <person name="Walter F."/>
            <person name="Albersmeier A."/>
            <person name="Kalinowski J."/>
            <person name="Ruckert C."/>
        </authorList>
    </citation>
    <scope>NUCLEOTIDE SEQUENCE</scope>
    <source>
        <strain evidence="3">KCTC 12988</strain>
    </source>
</reference>
<feature type="domain" description="DUF3592" evidence="2">
    <location>
        <begin position="33"/>
        <end position="115"/>
    </location>
</feature>
<keyword evidence="1" id="KW-1133">Transmembrane helix</keyword>
<evidence type="ECO:0000256" key="1">
    <source>
        <dbReference type="SAM" id="Phobius"/>
    </source>
</evidence>
<keyword evidence="1" id="KW-0472">Membrane</keyword>
<dbReference type="Proteomes" id="UP000644507">
    <property type="component" value="Unassembled WGS sequence"/>
</dbReference>
<sequence>MLALSGAVFTWLLGASFGRARDMDHWKESPCLILESEMRERKIGPEVPTDYSFGLLYGYEFDDEPYSSEHFDLRGNAWVKDATRIQALINNYPAGTQQTCWVNPDNPEQAVLKKETKAPGYSIWFPILFFVGGLGIVVKAIWNLVRAKATATKSEQPG</sequence>
<evidence type="ECO:0000313" key="3">
    <source>
        <dbReference type="EMBL" id="GHC51506.1"/>
    </source>
</evidence>
<reference evidence="3" key="2">
    <citation type="submission" date="2020-09" db="EMBL/GenBank/DDBJ databases">
        <authorList>
            <person name="Sun Q."/>
            <person name="Kim S."/>
        </authorList>
    </citation>
    <scope>NUCLEOTIDE SEQUENCE</scope>
    <source>
        <strain evidence="3">KCTC 12988</strain>
    </source>
</reference>
<dbReference type="AlphaFoldDB" id="A0A918TME4"/>
<evidence type="ECO:0000313" key="4">
    <source>
        <dbReference type="Proteomes" id="UP000644507"/>
    </source>
</evidence>